<dbReference type="EMBL" id="JBHTNH010000029">
    <property type="protein sequence ID" value="MFD1363113.1"/>
    <property type="molecule type" value="Genomic_DNA"/>
</dbReference>
<protein>
    <submittedName>
        <fullName evidence="1">Uncharacterized protein</fullName>
    </submittedName>
</protein>
<reference evidence="2" key="1">
    <citation type="journal article" date="2019" name="Int. J. Syst. Evol. Microbiol.">
        <title>The Global Catalogue of Microorganisms (GCM) 10K type strain sequencing project: providing services to taxonomists for standard genome sequencing and annotation.</title>
        <authorList>
            <consortium name="The Broad Institute Genomics Platform"/>
            <consortium name="The Broad Institute Genome Sequencing Center for Infectious Disease"/>
            <person name="Wu L."/>
            <person name="Ma J."/>
        </authorList>
    </citation>
    <scope>NUCLEOTIDE SEQUENCE [LARGE SCALE GENOMIC DNA]</scope>
    <source>
        <strain evidence="2">CCUG 54822</strain>
    </source>
</reference>
<dbReference type="Proteomes" id="UP001597178">
    <property type="component" value="Unassembled WGS sequence"/>
</dbReference>
<dbReference type="RefSeq" id="WP_382402312.1">
    <property type="nucleotide sequence ID" value="NZ_JBHTNH010000029.1"/>
</dbReference>
<accession>A0ABW3ZY55</accession>
<evidence type="ECO:0000313" key="1">
    <source>
        <dbReference type="EMBL" id="MFD1363113.1"/>
    </source>
</evidence>
<name>A0ABW3ZY55_9BACI</name>
<gene>
    <name evidence="1" type="ORF">ACFQ4A_15800</name>
</gene>
<comment type="caution">
    <text evidence="1">The sequence shown here is derived from an EMBL/GenBank/DDBJ whole genome shotgun (WGS) entry which is preliminary data.</text>
</comment>
<keyword evidence="2" id="KW-1185">Reference proteome</keyword>
<sequence length="225" mass="26160">MAKLIDQFNASENYSEMYHKRYLEQENYALIGADINAWLEHWLGFRSFSEDITTDALLGDTIRTDIQDVLANSPREHWYEDITWRSAEILGWTALQLAHMMEYLREREQQEGLGAVLEDLAHTEGNYADLIDRFSANDGDAYVQYYDARPGLFDFTTAFFHEILITPLENEEGSRRYEQILEGSDANDQIDALLEEFRIPVIQDVQGGMHILTGFFHYVQTEEEV</sequence>
<organism evidence="1 2">
    <name type="scientific">Lentibacillus salinarum</name>
    <dbReference type="NCBI Taxonomy" id="446820"/>
    <lineage>
        <taxon>Bacteria</taxon>
        <taxon>Bacillati</taxon>
        <taxon>Bacillota</taxon>
        <taxon>Bacilli</taxon>
        <taxon>Bacillales</taxon>
        <taxon>Bacillaceae</taxon>
        <taxon>Lentibacillus</taxon>
    </lineage>
</organism>
<evidence type="ECO:0000313" key="2">
    <source>
        <dbReference type="Proteomes" id="UP001597178"/>
    </source>
</evidence>
<proteinExistence type="predicted"/>